<feature type="region of interest" description="Disordered" evidence="1">
    <location>
        <begin position="49"/>
        <end position="139"/>
    </location>
</feature>
<reference evidence="2 3" key="1">
    <citation type="journal article" date="2012" name="Genome Biol.">
        <title>Genome and low-iron response of an oceanic diatom adapted to chronic iron limitation.</title>
        <authorList>
            <person name="Lommer M."/>
            <person name="Specht M."/>
            <person name="Roy A.S."/>
            <person name="Kraemer L."/>
            <person name="Andreson R."/>
            <person name="Gutowska M.A."/>
            <person name="Wolf J."/>
            <person name="Bergner S.V."/>
            <person name="Schilhabel M.B."/>
            <person name="Klostermeier U.C."/>
            <person name="Beiko R.G."/>
            <person name="Rosenstiel P."/>
            <person name="Hippler M."/>
            <person name="Laroche J."/>
        </authorList>
    </citation>
    <scope>NUCLEOTIDE SEQUENCE [LARGE SCALE GENOMIC DNA]</scope>
    <source>
        <strain evidence="2 3">CCMP1005</strain>
    </source>
</reference>
<dbReference type="EMBL" id="AGNL01003023">
    <property type="protein sequence ID" value="EJK75285.1"/>
    <property type="molecule type" value="Genomic_DNA"/>
</dbReference>
<gene>
    <name evidence="2" type="ORF">THAOC_02996</name>
</gene>
<organism evidence="2 3">
    <name type="scientific">Thalassiosira oceanica</name>
    <name type="common">Marine diatom</name>
    <dbReference type="NCBI Taxonomy" id="159749"/>
    <lineage>
        <taxon>Eukaryota</taxon>
        <taxon>Sar</taxon>
        <taxon>Stramenopiles</taxon>
        <taxon>Ochrophyta</taxon>
        <taxon>Bacillariophyta</taxon>
        <taxon>Coscinodiscophyceae</taxon>
        <taxon>Thalassiosirophycidae</taxon>
        <taxon>Thalassiosirales</taxon>
        <taxon>Thalassiosiraceae</taxon>
        <taxon>Thalassiosira</taxon>
    </lineage>
</organism>
<feature type="non-terminal residue" evidence="2">
    <location>
        <position position="139"/>
    </location>
</feature>
<evidence type="ECO:0000256" key="1">
    <source>
        <dbReference type="SAM" id="MobiDB-lite"/>
    </source>
</evidence>
<protein>
    <submittedName>
        <fullName evidence="2">Uncharacterized protein</fullName>
    </submittedName>
</protein>
<evidence type="ECO:0000313" key="2">
    <source>
        <dbReference type="EMBL" id="EJK75285.1"/>
    </source>
</evidence>
<comment type="caution">
    <text evidence="2">The sequence shown here is derived from an EMBL/GenBank/DDBJ whole genome shotgun (WGS) entry which is preliminary data.</text>
</comment>
<feature type="compositionally biased region" description="Basic and acidic residues" evidence="1">
    <location>
        <begin position="1"/>
        <end position="15"/>
    </location>
</feature>
<proteinExistence type="predicted"/>
<keyword evidence="3" id="KW-1185">Reference proteome</keyword>
<evidence type="ECO:0000313" key="3">
    <source>
        <dbReference type="Proteomes" id="UP000266841"/>
    </source>
</evidence>
<feature type="compositionally biased region" description="Polar residues" evidence="1">
    <location>
        <begin position="118"/>
        <end position="127"/>
    </location>
</feature>
<feature type="compositionally biased region" description="Basic and acidic residues" evidence="1">
    <location>
        <begin position="49"/>
        <end position="83"/>
    </location>
</feature>
<feature type="region of interest" description="Disordered" evidence="1">
    <location>
        <begin position="1"/>
        <end position="28"/>
    </location>
</feature>
<name>K0TCZ0_THAOC</name>
<dbReference type="Proteomes" id="UP000266841">
    <property type="component" value="Unassembled WGS sequence"/>
</dbReference>
<dbReference type="SUPFAM" id="SSF57997">
    <property type="entry name" value="Tropomyosin"/>
    <property type="match status" value="1"/>
</dbReference>
<accession>K0TCZ0</accession>
<sequence>MGSREVETAARRLESARSNVHSARDEVEAWSAQCAGLKRSIDELQRTLARAEDSGEAARRRLQKCEDEADEAERALAEAEGRRRNNGGTLNSQNDDDMRRWSEAAGLGGGPGEASSPHTQRSPSYPQHQHGGSPGSAHE</sequence>
<dbReference type="AlphaFoldDB" id="K0TCZ0"/>
<dbReference type="Gene3D" id="1.20.5.340">
    <property type="match status" value="1"/>
</dbReference>